<organism evidence="3 4">
    <name type="scientific">Molorchus minor</name>
    <dbReference type="NCBI Taxonomy" id="1323400"/>
    <lineage>
        <taxon>Eukaryota</taxon>
        <taxon>Metazoa</taxon>
        <taxon>Ecdysozoa</taxon>
        <taxon>Arthropoda</taxon>
        <taxon>Hexapoda</taxon>
        <taxon>Insecta</taxon>
        <taxon>Pterygota</taxon>
        <taxon>Neoptera</taxon>
        <taxon>Endopterygota</taxon>
        <taxon>Coleoptera</taxon>
        <taxon>Polyphaga</taxon>
        <taxon>Cucujiformia</taxon>
        <taxon>Chrysomeloidea</taxon>
        <taxon>Cerambycidae</taxon>
        <taxon>Lamiinae</taxon>
        <taxon>Monochamini</taxon>
        <taxon>Molorchus</taxon>
    </lineage>
</organism>
<dbReference type="Pfam" id="PF14688">
    <property type="entry name" value="DUF4461"/>
    <property type="match status" value="1"/>
</dbReference>
<evidence type="ECO:0000313" key="3">
    <source>
        <dbReference type="EMBL" id="KAJ8983345.1"/>
    </source>
</evidence>
<keyword evidence="4" id="KW-1185">Reference proteome</keyword>
<dbReference type="Pfam" id="PF14687">
    <property type="entry name" value="DUF4460"/>
    <property type="match status" value="1"/>
</dbReference>
<evidence type="ECO:0000313" key="4">
    <source>
        <dbReference type="Proteomes" id="UP001162164"/>
    </source>
</evidence>
<protein>
    <recommendedName>
        <fullName evidence="5">T-cell activation inhibitor</fullName>
    </recommendedName>
</protein>
<dbReference type="PANTHER" id="PTHR31596">
    <property type="entry name" value="T-CELL ACTIVATION INHIBITOR, MITOCHONDRIAL"/>
    <property type="match status" value="1"/>
</dbReference>
<feature type="domain" description="DUF4460" evidence="1">
    <location>
        <begin position="20"/>
        <end position="117"/>
    </location>
</feature>
<feature type="domain" description="DUF4461" evidence="2">
    <location>
        <begin position="175"/>
        <end position="482"/>
    </location>
</feature>
<proteinExistence type="predicted"/>
<dbReference type="EMBL" id="JAPWTJ010000079">
    <property type="protein sequence ID" value="KAJ8983345.1"/>
    <property type="molecule type" value="Genomic_DNA"/>
</dbReference>
<sequence>MFRTVQHLFTSYQNILPCFRNLSSTEVSTALRPFYFSVHPDLFGQYPNERAVNESSLQQLSMVIANLQASKPVRPIQLLFYIKDKAQPGGPIRSINIYIKEREIRSVITNILKSCGLSTAYVDGVMEPHIAEPNVAKFKVKYKYDIDLTRVNKNHPIFAHVIMEKKIRDAREAQKLSNWLRTNFNDALEKSKKSEALREDVEKIREKITKDLELKEIRWACGWNDTHFRGSLLSFRSLIEQHPQVRHVLKGRILIFSSCTGISLDGHIMLYSGEVRHNWLDFLKNIRKYDMALLRIPAFEKSLSHVLRNIKIGRRKFMPKVEAETYEHNLMQITTSLADYQSRMSFPKEWPESLKDYEIVVETESGPLMVSPTGQFIVPSTLPGTILINFISNNLKEANERNRSYQSDKYLERSLIAECKQQFQLGGLVKDDNITPELMIKSCKKLLESKNDIQHYLKGVRLNISTYYSVLSDGVMCIPWNYDL</sequence>
<dbReference type="PANTHER" id="PTHR31596:SF1">
    <property type="entry name" value="T-CELL ACTIVATION INHIBITOR, MITOCHONDRIAL"/>
    <property type="match status" value="1"/>
</dbReference>
<dbReference type="Proteomes" id="UP001162164">
    <property type="component" value="Unassembled WGS sequence"/>
</dbReference>
<name>A0ABQ9K1G2_9CUCU</name>
<evidence type="ECO:0000259" key="1">
    <source>
        <dbReference type="Pfam" id="PF14687"/>
    </source>
</evidence>
<gene>
    <name evidence="3" type="ORF">NQ317_003150</name>
</gene>
<accession>A0ABQ9K1G2</accession>
<dbReference type="InterPro" id="IPR027989">
    <property type="entry name" value="DUF4461"/>
</dbReference>
<reference evidence="3" key="1">
    <citation type="journal article" date="2023" name="Insect Mol. Biol.">
        <title>Genome sequencing provides insights into the evolution of gene families encoding plant cell wall-degrading enzymes in longhorned beetles.</title>
        <authorList>
            <person name="Shin N.R."/>
            <person name="Okamura Y."/>
            <person name="Kirsch R."/>
            <person name="Pauchet Y."/>
        </authorList>
    </citation>
    <scope>NUCLEOTIDE SEQUENCE</scope>
    <source>
        <strain evidence="3">MMC_N1</strain>
    </source>
</reference>
<evidence type="ECO:0008006" key="5">
    <source>
        <dbReference type="Google" id="ProtNLM"/>
    </source>
</evidence>
<dbReference type="InterPro" id="IPR028031">
    <property type="entry name" value="DUF4460"/>
</dbReference>
<comment type="caution">
    <text evidence="3">The sequence shown here is derived from an EMBL/GenBank/DDBJ whole genome shotgun (WGS) entry which is preliminary data.</text>
</comment>
<evidence type="ECO:0000259" key="2">
    <source>
        <dbReference type="Pfam" id="PF14688"/>
    </source>
</evidence>
<dbReference type="InterPro" id="IPR027986">
    <property type="entry name" value="TCAIM"/>
</dbReference>